<dbReference type="EMBL" id="SOAZ01000005">
    <property type="protein sequence ID" value="TDT61910.1"/>
    <property type="molecule type" value="Genomic_DNA"/>
</dbReference>
<dbReference type="InterPro" id="IPR017938">
    <property type="entry name" value="Riboflavin_synthase-like_b-brl"/>
</dbReference>
<name>A0A4R7KUT9_9CLOT</name>
<evidence type="ECO:0000313" key="2">
    <source>
        <dbReference type="Proteomes" id="UP000295325"/>
    </source>
</evidence>
<keyword evidence="2" id="KW-1185">Reference proteome</keyword>
<evidence type="ECO:0000313" key="1">
    <source>
        <dbReference type="EMBL" id="TDT61910.1"/>
    </source>
</evidence>
<proteinExistence type="predicted"/>
<dbReference type="NCBIfam" id="NF004470">
    <property type="entry name" value="PRK05802.1"/>
    <property type="match status" value="1"/>
</dbReference>
<organism evidence="1 2">
    <name type="scientific">Fonticella tunisiensis</name>
    <dbReference type="NCBI Taxonomy" id="1096341"/>
    <lineage>
        <taxon>Bacteria</taxon>
        <taxon>Bacillati</taxon>
        <taxon>Bacillota</taxon>
        <taxon>Clostridia</taxon>
        <taxon>Eubacteriales</taxon>
        <taxon>Clostridiaceae</taxon>
        <taxon>Fonticella</taxon>
    </lineage>
</organism>
<dbReference type="PANTHER" id="PTHR43513:SF3">
    <property type="entry name" value="DIHYDROOROTATE DEHYDROGENASE B (NAD(+)), ELECTRON TRANSFER SUBUNIT-RELATED"/>
    <property type="match status" value="1"/>
</dbReference>
<dbReference type="InterPro" id="IPR050353">
    <property type="entry name" value="PyrK_electron_transfer"/>
</dbReference>
<dbReference type="Gene3D" id="2.40.30.10">
    <property type="entry name" value="Translation factors"/>
    <property type="match status" value="1"/>
</dbReference>
<dbReference type="RefSeq" id="WP_166636335.1">
    <property type="nucleotide sequence ID" value="NZ_SOAZ01000005.1"/>
</dbReference>
<gene>
    <name evidence="1" type="ORF">EDD71_10589</name>
</gene>
<accession>A0A4R7KUT9</accession>
<reference evidence="1 2" key="1">
    <citation type="submission" date="2019-03" db="EMBL/GenBank/DDBJ databases">
        <title>Genomic Encyclopedia of Type Strains, Phase IV (KMG-IV): sequencing the most valuable type-strain genomes for metagenomic binning, comparative biology and taxonomic classification.</title>
        <authorList>
            <person name="Goeker M."/>
        </authorList>
    </citation>
    <scope>NUCLEOTIDE SEQUENCE [LARGE SCALE GENOMIC DNA]</scope>
    <source>
        <strain evidence="1 2">DSM 24455</strain>
    </source>
</reference>
<dbReference type="SUPFAM" id="SSF54292">
    <property type="entry name" value="2Fe-2S ferredoxin-like"/>
    <property type="match status" value="1"/>
</dbReference>
<protein>
    <submittedName>
        <fullName evidence="1">NAD(P)H-flavin reductase</fullName>
    </submittedName>
</protein>
<sequence length="328" mass="37053">MLRYIDCIDAGTDFCPCTLAERKECIICPQLQDRNVCDCLNWKGTCMCQEFICNGLKSKKSREFKKFDIVETVKLREDLFQLDIKVTKGLARELNNIGSYVFLKREGDIEAYSTPSSIMNSDTVNNIISIVIRIVGPKTKALKEVEDKILVKGPYWNGIQGQRFLKELKNKSCLILARGVSAAPAVLAAKKVMENGNQVYVLLDRGRSTENFTKQKFKDLGCKVEDVSFFDRSGNISGENAAIIEHLLKKWGFKVVLSAGSDWFHRKMISFIRGLDKSINFSTVNNSIMCCGEGVCGSCEIINIRGERIRSCKQQYDPSEVFLKEMDN</sequence>
<dbReference type="GO" id="GO:0051537">
    <property type="term" value="F:2 iron, 2 sulfur cluster binding"/>
    <property type="evidence" value="ECO:0007669"/>
    <property type="project" value="InterPro"/>
</dbReference>
<dbReference type="SUPFAM" id="SSF63380">
    <property type="entry name" value="Riboflavin synthase domain-like"/>
    <property type="match status" value="1"/>
</dbReference>
<dbReference type="PROSITE" id="PS00197">
    <property type="entry name" value="2FE2S_FER_1"/>
    <property type="match status" value="1"/>
</dbReference>
<dbReference type="PANTHER" id="PTHR43513">
    <property type="entry name" value="DIHYDROOROTATE DEHYDROGENASE B (NAD(+)), ELECTRON TRANSFER SUBUNIT"/>
    <property type="match status" value="1"/>
</dbReference>
<dbReference type="InterPro" id="IPR006058">
    <property type="entry name" value="2Fe2S_fd_BS"/>
</dbReference>
<dbReference type="Proteomes" id="UP000295325">
    <property type="component" value="Unassembled WGS sequence"/>
</dbReference>
<dbReference type="AlphaFoldDB" id="A0A4R7KUT9"/>
<dbReference type="InterPro" id="IPR036010">
    <property type="entry name" value="2Fe-2S_ferredoxin-like_sf"/>
</dbReference>
<comment type="caution">
    <text evidence="1">The sequence shown here is derived from an EMBL/GenBank/DDBJ whole genome shotgun (WGS) entry which is preliminary data.</text>
</comment>